<dbReference type="PANTHER" id="PTHR40252:SF2">
    <property type="entry name" value="BLR0328 PROTEIN"/>
    <property type="match status" value="1"/>
</dbReference>
<dbReference type="Proteomes" id="UP001279642">
    <property type="component" value="Unassembled WGS sequence"/>
</dbReference>
<feature type="domain" description="FIST C-domain" evidence="2">
    <location>
        <begin position="224"/>
        <end position="354"/>
    </location>
</feature>
<dbReference type="SMART" id="SM01204">
    <property type="entry name" value="FIST_C"/>
    <property type="match status" value="1"/>
</dbReference>
<reference evidence="3 4" key="1">
    <citation type="journal article" date="2016" name="Antonie Van Leeuwenhoek">
        <title>Dongia soli sp. nov., isolated from soil from Dokdo, Korea.</title>
        <authorList>
            <person name="Kim D.U."/>
            <person name="Lee H."/>
            <person name="Kim H."/>
            <person name="Kim S.G."/>
            <person name="Ka J.O."/>
        </authorList>
    </citation>
    <scope>NUCLEOTIDE SEQUENCE [LARGE SCALE GENOMIC DNA]</scope>
    <source>
        <strain evidence="3 4">D78</strain>
    </source>
</reference>
<gene>
    <name evidence="3" type="ORF">SMD27_22000</name>
</gene>
<feature type="domain" description="FIST" evidence="1">
    <location>
        <begin position="22"/>
        <end position="223"/>
    </location>
</feature>
<organism evidence="3 4">
    <name type="scientific">Dongia soli</name>
    <dbReference type="NCBI Taxonomy" id="600628"/>
    <lineage>
        <taxon>Bacteria</taxon>
        <taxon>Pseudomonadati</taxon>
        <taxon>Pseudomonadota</taxon>
        <taxon>Alphaproteobacteria</taxon>
        <taxon>Rhodospirillales</taxon>
        <taxon>Dongiaceae</taxon>
        <taxon>Dongia</taxon>
    </lineage>
</organism>
<name>A0ABU5EHL3_9PROT</name>
<dbReference type="Pfam" id="PF08495">
    <property type="entry name" value="FIST"/>
    <property type="match status" value="1"/>
</dbReference>
<dbReference type="RefSeq" id="WP_320510602.1">
    <property type="nucleotide sequence ID" value="NZ_JAXCLW010000010.1"/>
</dbReference>
<evidence type="ECO:0000313" key="4">
    <source>
        <dbReference type="Proteomes" id="UP001279642"/>
    </source>
</evidence>
<dbReference type="EMBL" id="JAXCLW010000010">
    <property type="protein sequence ID" value="MDY0885529.1"/>
    <property type="molecule type" value="Genomic_DNA"/>
</dbReference>
<protein>
    <submittedName>
        <fullName evidence="3">FIST N-terminal domain-containing protein</fullName>
    </submittedName>
</protein>
<proteinExistence type="predicted"/>
<accession>A0ABU5EHL3</accession>
<sequence length="375" mass="40775">MSMKPDAASAVRDLLDQIASPDAELILLFCSPQFHIADITAAIRAYGSHARIVGCTTAGEITPLGYRHGSITGICFCKSHFAASIHVVEHLATFEIAAGYAAAKTLLQEHENISQRFETPHTFALLINDGLAMREEAIASAVGDALGHVPLIGGSAGTNPASDEPNIFFNDRILTNAALLMLLSTDLDFRVFQTQHFEPLEHKLVVTKADPAKRLVMQLNAEPAGQEYARMLGLKREELTPFVFAAHPLVVKAGGRHYVRAIQKVDDQGCLQFFCAIDEGIVLSIARSGDLVGNLEALLDRLTRDLGQIEALLGFDCILRYIEMEQQQILGRVSQLLSANNAVGFNTYGEQFGMMHMSQTFTGIAFGGADFRSEA</sequence>
<evidence type="ECO:0000259" key="1">
    <source>
        <dbReference type="SMART" id="SM00897"/>
    </source>
</evidence>
<dbReference type="PANTHER" id="PTHR40252">
    <property type="entry name" value="BLR0328 PROTEIN"/>
    <property type="match status" value="1"/>
</dbReference>
<dbReference type="InterPro" id="IPR013702">
    <property type="entry name" value="FIST_domain_N"/>
</dbReference>
<evidence type="ECO:0000313" key="3">
    <source>
        <dbReference type="EMBL" id="MDY0885529.1"/>
    </source>
</evidence>
<keyword evidence="4" id="KW-1185">Reference proteome</keyword>
<evidence type="ECO:0000259" key="2">
    <source>
        <dbReference type="SMART" id="SM01204"/>
    </source>
</evidence>
<dbReference type="Pfam" id="PF10442">
    <property type="entry name" value="FIST_C"/>
    <property type="match status" value="1"/>
</dbReference>
<dbReference type="InterPro" id="IPR019494">
    <property type="entry name" value="FIST_C"/>
</dbReference>
<dbReference type="SMART" id="SM00897">
    <property type="entry name" value="FIST"/>
    <property type="match status" value="1"/>
</dbReference>
<comment type="caution">
    <text evidence="3">The sequence shown here is derived from an EMBL/GenBank/DDBJ whole genome shotgun (WGS) entry which is preliminary data.</text>
</comment>